<keyword evidence="4" id="KW-1185">Reference proteome</keyword>
<dbReference type="Gene3D" id="3.30.460.10">
    <property type="entry name" value="Beta Polymerase, domain 2"/>
    <property type="match status" value="1"/>
</dbReference>
<evidence type="ECO:0000259" key="2">
    <source>
        <dbReference type="Pfam" id="PF22600"/>
    </source>
</evidence>
<reference evidence="3 4" key="1">
    <citation type="submission" date="2014-04" db="EMBL/GenBank/DDBJ databases">
        <authorList>
            <consortium name="DOE Joint Genome Institute"/>
            <person name="Kuo A."/>
            <person name="Kohler A."/>
            <person name="Costa M.D."/>
            <person name="Nagy L.G."/>
            <person name="Floudas D."/>
            <person name="Copeland A."/>
            <person name="Barry K.W."/>
            <person name="Cichocki N."/>
            <person name="Veneault-Fourrey C."/>
            <person name="LaButti K."/>
            <person name="Lindquist E.A."/>
            <person name="Lipzen A."/>
            <person name="Lundell T."/>
            <person name="Morin E."/>
            <person name="Murat C."/>
            <person name="Sun H."/>
            <person name="Tunlid A."/>
            <person name="Henrissat B."/>
            <person name="Grigoriev I.V."/>
            <person name="Hibbett D.S."/>
            <person name="Martin F."/>
            <person name="Nordberg H.P."/>
            <person name="Cantor M.N."/>
            <person name="Hua S.X."/>
        </authorList>
    </citation>
    <scope>NUCLEOTIDE SEQUENCE [LARGE SCALE GENOMIC DNA]</scope>
    <source>
        <strain evidence="3 4">Marx 270</strain>
    </source>
</reference>
<dbReference type="InParanoid" id="A0A0C3PR84"/>
<dbReference type="FunCoup" id="A0A0C3PR84">
    <property type="interactions" value="184"/>
</dbReference>
<dbReference type="HOGENOM" id="CLU_045860_0_0_1"/>
<dbReference type="Proteomes" id="UP000054217">
    <property type="component" value="Unassembled WGS sequence"/>
</dbReference>
<evidence type="ECO:0000313" key="4">
    <source>
        <dbReference type="Proteomes" id="UP000054217"/>
    </source>
</evidence>
<dbReference type="GO" id="GO:0010605">
    <property type="term" value="P:negative regulation of macromolecule metabolic process"/>
    <property type="evidence" value="ECO:0007669"/>
    <property type="project" value="UniProtKB-ARBA"/>
</dbReference>
<organism evidence="3 4">
    <name type="scientific">Pisolithus tinctorius Marx 270</name>
    <dbReference type="NCBI Taxonomy" id="870435"/>
    <lineage>
        <taxon>Eukaryota</taxon>
        <taxon>Fungi</taxon>
        <taxon>Dikarya</taxon>
        <taxon>Basidiomycota</taxon>
        <taxon>Agaricomycotina</taxon>
        <taxon>Agaricomycetes</taxon>
        <taxon>Agaricomycetidae</taxon>
        <taxon>Boletales</taxon>
        <taxon>Sclerodermatineae</taxon>
        <taxon>Pisolithaceae</taxon>
        <taxon>Pisolithus</taxon>
    </lineage>
</organism>
<dbReference type="STRING" id="870435.A0A0C3PR84"/>
<reference evidence="4" key="2">
    <citation type="submission" date="2015-01" db="EMBL/GenBank/DDBJ databases">
        <title>Evolutionary Origins and Diversification of the Mycorrhizal Mutualists.</title>
        <authorList>
            <consortium name="DOE Joint Genome Institute"/>
            <consortium name="Mycorrhizal Genomics Consortium"/>
            <person name="Kohler A."/>
            <person name="Kuo A."/>
            <person name="Nagy L.G."/>
            <person name="Floudas D."/>
            <person name="Copeland A."/>
            <person name="Barry K.W."/>
            <person name="Cichocki N."/>
            <person name="Veneault-Fourrey C."/>
            <person name="LaButti K."/>
            <person name="Lindquist E.A."/>
            <person name="Lipzen A."/>
            <person name="Lundell T."/>
            <person name="Morin E."/>
            <person name="Murat C."/>
            <person name="Riley R."/>
            <person name="Ohm R."/>
            <person name="Sun H."/>
            <person name="Tunlid A."/>
            <person name="Henrissat B."/>
            <person name="Grigoriev I.V."/>
            <person name="Hibbett D.S."/>
            <person name="Martin F."/>
        </authorList>
    </citation>
    <scope>NUCLEOTIDE SEQUENCE [LARGE SCALE GENOMIC DNA]</scope>
    <source>
        <strain evidence="4">Marx 270</strain>
    </source>
</reference>
<dbReference type="Pfam" id="PF22600">
    <property type="entry name" value="MTPAP-like_central"/>
    <property type="match status" value="1"/>
</dbReference>
<sequence length="473" mass="53464">MHHVSRTSLTFPLFAVDLARRPSRRIHGTSSNAIEKHVKTQRLTDVTAKAKYSKSGRPELAASKPERGGTPSAGRHHEYSKPSTLAVHTLLQRQSDMDKTFRTSRIIASCARKREEVIERISSVLRKRFGSAYEVVPFGSTVYMRGFDVVHRSFQKHGTGGSQNLPKGDLDLVVLDKNRPLGFSPDVNEKKLPVIYNMWKLAAALSRAGFTNVQPVPFASVPIVKFHDPQTQLSLDINVNNRLGLMNSNLLRSYCDVLPGLRTFLVAIKLWARPLGLNTPSGGPMVTFSTYALTLMTLGWLQSRGLAPNLQDGVETKTSSEVGTFWIFRSMQAKGSRIPCDVRFREVTSMDRYPPLPLNDTLSNWFHFWGYTFDFEQQALDIKEGPIRSRHDLVLLDPKLSEHQACVIDPFFRLKNVTNSVGSAALKKFRSECQRASDEIRIKNLSMEQIIDDYGLLDRLQEPNVDLRRPRWS</sequence>
<accession>A0A0C3PR84</accession>
<dbReference type="CDD" id="cd05402">
    <property type="entry name" value="NT_PAP_TUTase"/>
    <property type="match status" value="1"/>
</dbReference>
<dbReference type="SUPFAM" id="SSF81301">
    <property type="entry name" value="Nucleotidyltransferase"/>
    <property type="match status" value="1"/>
</dbReference>
<dbReference type="OrthoDB" id="2274644at2759"/>
<dbReference type="GO" id="GO:0031123">
    <property type="term" value="P:RNA 3'-end processing"/>
    <property type="evidence" value="ECO:0007669"/>
    <property type="project" value="TreeGrafter"/>
</dbReference>
<dbReference type="InterPro" id="IPR054708">
    <property type="entry name" value="MTPAP-like_central"/>
</dbReference>
<dbReference type="Gene3D" id="1.10.1410.10">
    <property type="match status" value="1"/>
</dbReference>
<dbReference type="GO" id="GO:0016779">
    <property type="term" value="F:nucleotidyltransferase activity"/>
    <property type="evidence" value="ECO:0007669"/>
    <property type="project" value="UniProtKB-ARBA"/>
</dbReference>
<dbReference type="PANTHER" id="PTHR12271:SF40">
    <property type="entry name" value="POLY(A) RNA POLYMERASE GLD2"/>
    <property type="match status" value="1"/>
</dbReference>
<dbReference type="PANTHER" id="PTHR12271">
    <property type="entry name" value="POLY A POLYMERASE CID PAP -RELATED"/>
    <property type="match status" value="1"/>
</dbReference>
<feature type="region of interest" description="Disordered" evidence="1">
    <location>
        <begin position="27"/>
        <end position="81"/>
    </location>
</feature>
<feature type="domain" description="Poly(A) RNA polymerase mitochondrial-like central palm" evidence="2">
    <location>
        <begin position="166"/>
        <end position="255"/>
    </location>
</feature>
<protein>
    <recommendedName>
        <fullName evidence="2">Poly(A) RNA polymerase mitochondrial-like central palm domain-containing protein</fullName>
    </recommendedName>
</protein>
<dbReference type="AlphaFoldDB" id="A0A0C3PR84"/>
<proteinExistence type="predicted"/>
<dbReference type="SUPFAM" id="SSF81631">
    <property type="entry name" value="PAP/OAS1 substrate-binding domain"/>
    <property type="match status" value="1"/>
</dbReference>
<name>A0A0C3PR84_PISTI</name>
<dbReference type="InterPro" id="IPR043519">
    <property type="entry name" value="NT_sf"/>
</dbReference>
<dbReference type="EMBL" id="KN831949">
    <property type="protein sequence ID" value="KIO11561.1"/>
    <property type="molecule type" value="Genomic_DNA"/>
</dbReference>
<gene>
    <name evidence="3" type="ORF">M404DRAFT_994308</name>
</gene>
<evidence type="ECO:0000256" key="1">
    <source>
        <dbReference type="SAM" id="MobiDB-lite"/>
    </source>
</evidence>
<evidence type="ECO:0000313" key="3">
    <source>
        <dbReference type="EMBL" id="KIO11561.1"/>
    </source>
</evidence>